<dbReference type="PRINTS" id="PR00111">
    <property type="entry name" value="ABHYDROLASE"/>
</dbReference>
<proteinExistence type="predicted"/>
<name>A0A5C4LU87_9PSEU</name>
<sequence>MLVTGRCWAGWVRSQETALTGIDPDTFDLRHRVIHGYRRAYRMAGRGPALLFIHGIGDDSSTWLDVLASLTGEYTVIAPDLLGHGGSDKPRADYSVAAYACGMRDLLATLDIDRVTVVGHSLGGGVAMQFAYQFPERCERLVLVSSGGVGPGVHPLLRLAAAPGTDLMLPLLGTPPVREALRHLSSLLRATGGFGLGEDLDYVVSKYVRLAESPSRQAFLRTLRAVVDWRGQVVNMLDRSYLTKGIPTMLVWGTRDHVVPSAHASIAHESMPGSRLEIFEGAGHFPHHTSPQRFLAVLRDFLTHTRPAQHNVRRWRRLLRTGRTPAGTPAPIGISSGS</sequence>
<dbReference type="OrthoDB" id="3371334at2"/>
<dbReference type="EMBL" id="VDFW01000026">
    <property type="protein sequence ID" value="TNC22455.1"/>
    <property type="molecule type" value="Genomic_DNA"/>
</dbReference>
<dbReference type="PANTHER" id="PTHR43798:SF31">
    <property type="entry name" value="AB HYDROLASE SUPERFAMILY PROTEIN YCLE"/>
    <property type="match status" value="1"/>
</dbReference>
<reference evidence="3 4" key="1">
    <citation type="submission" date="2019-06" db="EMBL/GenBank/DDBJ databases">
        <title>Amycolatopsis alkalitolerans sp. nov., isolated from Gastrodia elata Blume.</title>
        <authorList>
            <person name="Narsing Rao M.P."/>
            <person name="Li W.J."/>
        </authorList>
    </citation>
    <scope>NUCLEOTIDE SEQUENCE [LARGE SCALE GENOMIC DNA]</scope>
    <source>
        <strain evidence="3 4">SYSUP0005</strain>
    </source>
</reference>
<evidence type="ECO:0000256" key="1">
    <source>
        <dbReference type="ARBA" id="ARBA00022801"/>
    </source>
</evidence>
<dbReference type="InterPro" id="IPR029058">
    <property type="entry name" value="AB_hydrolase_fold"/>
</dbReference>
<dbReference type="Gene3D" id="3.40.50.1820">
    <property type="entry name" value="alpha/beta hydrolase"/>
    <property type="match status" value="1"/>
</dbReference>
<gene>
    <name evidence="3" type="ORF">FG385_24880</name>
</gene>
<comment type="caution">
    <text evidence="3">The sequence shown here is derived from an EMBL/GenBank/DDBJ whole genome shotgun (WGS) entry which is preliminary data.</text>
</comment>
<protein>
    <submittedName>
        <fullName evidence="3">Alpha/beta fold hydrolase</fullName>
    </submittedName>
</protein>
<dbReference type="InterPro" id="IPR050266">
    <property type="entry name" value="AB_hydrolase_sf"/>
</dbReference>
<dbReference type="GO" id="GO:0016787">
    <property type="term" value="F:hydrolase activity"/>
    <property type="evidence" value="ECO:0007669"/>
    <property type="project" value="UniProtKB-KW"/>
</dbReference>
<dbReference type="SUPFAM" id="SSF53474">
    <property type="entry name" value="alpha/beta-Hydrolases"/>
    <property type="match status" value="1"/>
</dbReference>
<dbReference type="AlphaFoldDB" id="A0A5C4LU87"/>
<dbReference type="GO" id="GO:0016020">
    <property type="term" value="C:membrane"/>
    <property type="evidence" value="ECO:0007669"/>
    <property type="project" value="TreeGrafter"/>
</dbReference>
<evidence type="ECO:0000313" key="4">
    <source>
        <dbReference type="Proteomes" id="UP000305546"/>
    </source>
</evidence>
<evidence type="ECO:0000313" key="3">
    <source>
        <dbReference type="EMBL" id="TNC22455.1"/>
    </source>
</evidence>
<dbReference type="InterPro" id="IPR000073">
    <property type="entry name" value="AB_hydrolase_1"/>
</dbReference>
<accession>A0A5C4LU87</accession>
<feature type="domain" description="AB hydrolase-1" evidence="2">
    <location>
        <begin position="48"/>
        <end position="290"/>
    </location>
</feature>
<evidence type="ECO:0000259" key="2">
    <source>
        <dbReference type="Pfam" id="PF00561"/>
    </source>
</evidence>
<dbReference type="Proteomes" id="UP000305546">
    <property type="component" value="Unassembled WGS sequence"/>
</dbReference>
<dbReference type="Pfam" id="PF00561">
    <property type="entry name" value="Abhydrolase_1"/>
    <property type="match status" value="1"/>
</dbReference>
<keyword evidence="4" id="KW-1185">Reference proteome</keyword>
<organism evidence="3 4">
    <name type="scientific">Amycolatopsis alkalitolerans</name>
    <dbReference type="NCBI Taxonomy" id="2547244"/>
    <lineage>
        <taxon>Bacteria</taxon>
        <taxon>Bacillati</taxon>
        <taxon>Actinomycetota</taxon>
        <taxon>Actinomycetes</taxon>
        <taxon>Pseudonocardiales</taxon>
        <taxon>Pseudonocardiaceae</taxon>
        <taxon>Amycolatopsis</taxon>
    </lineage>
</organism>
<dbReference type="PANTHER" id="PTHR43798">
    <property type="entry name" value="MONOACYLGLYCEROL LIPASE"/>
    <property type="match status" value="1"/>
</dbReference>
<keyword evidence="1 3" id="KW-0378">Hydrolase</keyword>